<protein>
    <submittedName>
        <fullName evidence="1">Uncharacterized protein</fullName>
    </submittedName>
</protein>
<feature type="non-terminal residue" evidence="1">
    <location>
        <position position="62"/>
    </location>
</feature>
<proteinExistence type="predicted"/>
<gene>
    <name evidence="1" type="ORF">GIB67_035813</name>
</gene>
<evidence type="ECO:0000313" key="2">
    <source>
        <dbReference type="Proteomes" id="UP000541444"/>
    </source>
</evidence>
<dbReference type="AlphaFoldDB" id="A0A7J7MJK9"/>
<name>A0A7J7MJK9_9MAGN</name>
<organism evidence="1 2">
    <name type="scientific">Kingdonia uniflora</name>
    <dbReference type="NCBI Taxonomy" id="39325"/>
    <lineage>
        <taxon>Eukaryota</taxon>
        <taxon>Viridiplantae</taxon>
        <taxon>Streptophyta</taxon>
        <taxon>Embryophyta</taxon>
        <taxon>Tracheophyta</taxon>
        <taxon>Spermatophyta</taxon>
        <taxon>Magnoliopsida</taxon>
        <taxon>Ranunculales</taxon>
        <taxon>Circaeasteraceae</taxon>
        <taxon>Kingdonia</taxon>
    </lineage>
</organism>
<dbReference type="EMBL" id="JACGCM010001441">
    <property type="protein sequence ID" value="KAF6155066.1"/>
    <property type="molecule type" value="Genomic_DNA"/>
</dbReference>
<sequence>IEFWEKSSSGLNRSHISFYFCNTNFPQVLQSSNSSIVKKNLNNISSGYALYRTQRSFYRSSQ</sequence>
<comment type="caution">
    <text evidence="1">The sequence shown here is derived from an EMBL/GenBank/DDBJ whole genome shotgun (WGS) entry which is preliminary data.</text>
</comment>
<evidence type="ECO:0000313" key="1">
    <source>
        <dbReference type="EMBL" id="KAF6155066.1"/>
    </source>
</evidence>
<reference evidence="1 2" key="1">
    <citation type="journal article" date="2020" name="IScience">
        <title>Genome Sequencing of the Endangered Kingdonia uniflora (Circaeasteraceae, Ranunculales) Reveals Potential Mechanisms of Evolutionary Specialization.</title>
        <authorList>
            <person name="Sun Y."/>
            <person name="Deng T."/>
            <person name="Zhang A."/>
            <person name="Moore M.J."/>
            <person name="Landis J.B."/>
            <person name="Lin N."/>
            <person name="Zhang H."/>
            <person name="Zhang X."/>
            <person name="Huang J."/>
            <person name="Zhang X."/>
            <person name="Sun H."/>
            <person name="Wang H."/>
        </authorList>
    </citation>
    <scope>NUCLEOTIDE SEQUENCE [LARGE SCALE GENOMIC DNA]</scope>
    <source>
        <strain evidence="1">TB1705</strain>
        <tissue evidence="1">Leaf</tissue>
    </source>
</reference>
<keyword evidence="2" id="KW-1185">Reference proteome</keyword>
<accession>A0A7J7MJK9</accession>
<dbReference type="Proteomes" id="UP000541444">
    <property type="component" value="Unassembled WGS sequence"/>
</dbReference>